<dbReference type="AlphaFoldDB" id="A0A2S8GMJ2"/>
<gene>
    <name evidence="1" type="ORF">C5Y93_14515</name>
</gene>
<comment type="caution">
    <text evidence="1">The sequence shown here is derived from an EMBL/GenBank/DDBJ whole genome shotgun (WGS) entry which is preliminary data.</text>
</comment>
<evidence type="ECO:0000313" key="2">
    <source>
        <dbReference type="Proteomes" id="UP000237819"/>
    </source>
</evidence>
<evidence type="ECO:0000313" key="1">
    <source>
        <dbReference type="EMBL" id="PQO45645.1"/>
    </source>
</evidence>
<organism evidence="1 2">
    <name type="scientific">Blastopirellula marina</name>
    <dbReference type="NCBI Taxonomy" id="124"/>
    <lineage>
        <taxon>Bacteria</taxon>
        <taxon>Pseudomonadati</taxon>
        <taxon>Planctomycetota</taxon>
        <taxon>Planctomycetia</taxon>
        <taxon>Pirellulales</taxon>
        <taxon>Pirellulaceae</taxon>
        <taxon>Blastopirellula</taxon>
    </lineage>
</organism>
<reference evidence="1 2" key="1">
    <citation type="submission" date="2018-02" db="EMBL/GenBank/DDBJ databases">
        <title>Comparative genomes isolates from brazilian mangrove.</title>
        <authorList>
            <person name="Araujo J.E."/>
            <person name="Taketani R.G."/>
            <person name="Silva M.C.P."/>
            <person name="Loureco M.V."/>
            <person name="Andreote F.D."/>
        </authorList>
    </citation>
    <scope>NUCLEOTIDE SEQUENCE [LARGE SCALE GENOMIC DNA]</scope>
    <source>
        <strain evidence="1 2">Nap-Phe MGV</strain>
    </source>
</reference>
<dbReference type="EMBL" id="PUHZ01000014">
    <property type="protein sequence ID" value="PQO45645.1"/>
    <property type="molecule type" value="Genomic_DNA"/>
</dbReference>
<accession>A0A2S8GMJ2</accession>
<sequence>MVRTAGHNVLRAQRFEDDRCEWMRHVANHDAIRTSGQDIPSLDVGMAPGEMILSMFLASARNVSRMATRLIRRGPRSRTLRFEDDPCEWMRHVANHDAIRTSGQEMPSQDVRMAPDALILSMILVRARNIVESGREWRLGSQGLVRTAGLYVLRMILASGCATLQTTVR</sequence>
<proteinExistence type="predicted"/>
<name>A0A2S8GMJ2_9BACT</name>
<dbReference type="Proteomes" id="UP000237819">
    <property type="component" value="Unassembled WGS sequence"/>
</dbReference>
<protein>
    <submittedName>
        <fullName evidence="1">Uncharacterized protein</fullName>
    </submittedName>
</protein>